<dbReference type="Gene3D" id="4.10.280.10">
    <property type="entry name" value="Helix-loop-helix DNA-binding domain"/>
    <property type="match status" value="1"/>
</dbReference>
<comment type="similarity">
    <text evidence="2">Belongs to the bHLH protein family.</text>
</comment>
<dbReference type="GO" id="GO:0003700">
    <property type="term" value="F:DNA-binding transcription factor activity"/>
    <property type="evidence" value="ECO:0007669"/>
    <property type="project" value="InterPro"/>
</dbReference>
<gene>
    <name evidence="8" type="ORF">GSMUA_121070.1</name>
</gene>
<proteinExistence type="inferred from homology"/>
<organism evidence="9 10">
    <name type="scientific">Musa acuminata subsp. malaccensis</name>
    <name type="common">Wild banana</name>
    <name type="synonym">Musa malaccensis</name>
    <dbReference type="NCBI Taxonomy" id="214687"/>
    <lineage>
        <taxon>Eukaryota</taxon>
        <taxon>Viridiplantae</taxon>
        <taxon>Streptophyta</taxon>
        <taxon>Embryophyta</taxon>
        <taxon>Tracheophyta</taxon>
        <taxon>Spermatophyta</taxon>
        <taxon>Magnoliopsida</taxon>
        <taxon>Liliopsida</taxon>
        <taxon>Zingiberales</taxon>
        <taxon>Musaceae</taxon>
        <taxon>Musa</taxon>
    </lineage>
</organism>
<dbReference type="SUPFAM" id="SSF47459">
    <property type="entry name" value="HLH, helix-loop-helix DNA-binding domain"/>
    <property type="match status" value="1"/>
</dbReference>
<evidence type="ECO:0000256" key="6">
    <source>
        <dbReference type="SAM" id="MobiDB-lite"/>
    </source>
</evidence>
<accession>A0A804IQD6</accession>
<dbReference type="AlphaFoldDB" id="A0A804IQD6"/>
<dbReference type="InterPro" id="IPR036638">
    <property type="entry name" value="HLH_DNA-bd_sf"/>
</dbReference>
<keyword evidence="5" id="KW-0539">Nucleus</keyword>
<comment type="subcellular location">
    <subcellularLocation>
        <location evidence="1">Nucleus</location>
    </subcellularLocation>
</comment>
<evidence type="ECO:0000256" key="1">
    <source>
        <dbReference type="ARBA" id="ARBA00004123"/>
    </source>
</evidence>
<feature type="region of interest" description="Disordered" evidence="6">
    <location>
        <begin position="171"/>
        <end position="206"/>
    </location>
</feature>
<dbReference type="InterPro" id="IPR011598">
    <property type="entry name" value="bHLH_dom"/>
</dbReference>
<evidence type="ECO:0000313" key="10">
    <source>
        <dbReference type="Proteomes" id="UP000012960"/>
    </source>
</evidence>
<dbReference type="GO" id="GO:0046983">
    <property type="term" value="F:protein dimerization activity"/>
    <property type="evidence" value="ECO:0007669"/>
    <property type="project" value="InterPro"/>
</dbReference>
<dbReference type="PANTHER" id="PTHR45914">
    <property type="entry name" value="TRANSCRIPTION FACTOR HEC3-RELATED"/>
    <property type="match status" value="1"/>
</dbReference>
<dbReference type="InterPro" id="IPR045843">
    <property type="entry name" value="IND-like"/>
</dbReference>
<dbReference type="OrthoDB" id="2017571at2759"/>
<dbReference type="PANTHER" id="PTHR45914:SF12">
    <property type="entry name" value="TRANSCRIPTION FACTOR BHLH87"/>
    <property type="match status" value="1"/>
</dbReference>
<evidence type="ECO:0000313" key="8">
    <source>
        <dbReference type="EMBL" id="CAG1842312.1"/>
    </source>
</evidence>
<dbReference type="InParanoid" id="A0A804IQD6"/>
<evidence type="ECO:0000256" key="2">
    <source>
        <dbReference type="ARBA" id="ARBA00005510"/>
    </source>
</evidence>
<protein>
    <submittedName>
        <fullName evidence="8">(wild Malaysian banana) hypothetical protein</fullName>
    </submittedName>
</protein>
<dbReference type="SMART" id="SM00353">
    <property type="entry name" value="HLH"/>
    <property type="match status" value="1"/>
</dbReference>
<dbReference type="GO" id="GO:0005634">
    <property type="term" value="C:nucleus"/>
    <property type="evidence" value="ECO:0007669"/>
    <property type="project" value="UniProtKB-SubCell"/>
</dbReference>
<evidence type="ECO:0000256" key="4">
    <source>
        <dbReference type="ARBA" id="ARBA00023163"/>
    </source>
</evidence>
<dbReference type="Pfam" id="PF00010">
    <property type="entry name" value="HLH"/>
    <property type="match status" value="1"/>
</dbReference>
<keyword evidence="3" id="KW-0805">Transcription regulation</keyword>
<evidence type="ECO:0000259" key="7">
    <source>
        <dbReference type="PROSITE" id="PS50888"/>
    </source>
</evidence>
<dbReference type="Proteomes" id="UP000012960">
    <property type="component" value="Unplaced"/>
</dbReference>
<dbReference type="PROSITE" id="PS50888">
    <property type="entry name" value="BHLH"/>
    <property type="match status" value="1"/>
</dbReference>
<sequence length="415" mass="46103">MNNFGWENPTPVRSEISVPPSISWSNRYDNFTGSSEGYSTFNEKSQPHESVLGSSLELHRILARQTSSDLDRISESVEISRPASDSINNSLDLEWLQYQEAIMSGVDSVLTRPVLGSSTLGEAAASSRFAHPLTENFGTSEELRVVGNIDGVQHGISATFSRCKNVYSKSENHGSCGRHQPNLDDVGSQGSSKSDTRRVESSKAKTNAKSKFEEFEIVRESNYDCSLLRSNSSTEEGGFQIHFAREHKSKEPRPEKGSGWSSIIDFVREGNYEPETEAMAELKEMVYKSAAQRPVRLSVEDATKKPKRKNVRISSDPQTVAARQRRERISERLRTLQTLVPGGSKLDIASVLDEAANYLKFLKSQVKVLENGSNPANTSTAESPFPVPLNQAFPMQKNLFRPPKTLNASKKVRQN</sequence>
<dbReference type="KEGG" id="mus:103981751"/>
<keyword evidence="4" id="KW-0804">Transcription</keyword>
<evidence type="ECO:0000313" key="9">
    <source>
        <dbReference type="EnsemblPlants" id="Ma04_p16400.1"/>
    </source>
</evidence>
<dbReference type="EnsemblPlants" id="Ma04_t16400.1">
    <property type="protein sequence ID" value="Ma04_p16400.1"/>
    <property type="gene ID" value="Ma04_g16400"/>
</dbReference>
<dbReference type="Gramene" id="Ma04_t16400.1">
    <property type="protein sequence ID" value="Ma04_p16400.1"/>
    <property type="gene ID" value="Ma04_g16400"/>
</dbReference>
<feature type="domain" description="BHLH" evidence="7">
    <location>
        <begin position="313"/>
        <end position="362"/>
    </location>
</feature>
<feature type="compositionally biased region" description="Basic and acidic residues" evidence="6">
    <location>
        <begin position="194"/>
        <end position="203"/>
    </location>
</feature>
<dbReference type="CDD" id="cd11454">
    <property type="entry name" value="bHLH_AtIND_like"/>
    <property type="match status" value="1"/>
</dbReference>
<dbReference type="EMBL" id="HG996469">
    <property type="protein sequence ID" value="CAG1842312.1"/>
    <property type="molecule type" value="Genomic_DNA"/>
</dbReference>
<evidence type="ECO:0000256" key="3">
    <source>
        <dbReference type="ARBA" id="ARBA00023015"/>
    </source>
</evidence>
<keyword evidence="10" id="KW-1185">Reference proteome</keyword>
<name>A0A804IQD6_MUSAM</name>
<reference evidence="9" key="2">
    <citation type="submission" date="2021-05" db="UniProtKB">
        <authorList>
            <consortium name="EnsemblPlants"/>
        </authorList>
    </citation>
    <scope>IDENTIFICATION</scope>
    <source>
        <strain evidence="9">subsp. malaccensis</strain>
    </source>
</reference>
<reference evidence="8" key="1">
    <citation type="submission" date="2021-03" db="EMBL/GenBank/DDBJ databases">
        <authorList>
            <consortium name="Genoscope - CEA"/>
            <person name="William W."/>
        </authorList>
    </citation>
    <scope>NUCLEOTIDE SEQUENCE</scope>
    <source>
        <strain evidence="8">Doubled-haploid Pahang</strain>
    </source>
</reference>
<evidence type="ECO:0000256" key="5">
    <source>
        <dbReference type="ARBA" id="ARBA00023242"/>
    </source>
</evidence>